<proteinExistence type="predicted"/>
<dbReference type="EMBL" id="QPFP01000110">
    <property type="protein sequence ID" value="TEB21458.1"/>
    <property type="molecule type" value="Genomic_DNA"/>
</dbReference>
<sequence length="324" mass="36377">MSKNGKVTDPHLLEARDTDIVIPIMGATGAGKSSFINRYLSGIGMGEPVQVGDALLSCTVHIQSIVVENQVSSKFPHLPRETRIVIVDTPGFDDTIASDFEILKRIANWLQESYRKNMVLGGVIYLHDISQDRFSGTARRNLEMFNHLCGDAALSKVVLVTSKWGRAYDRDFSKREEELKQVHWKKMLNPGKNGEKGAKVMRLDHTNEQGSARKVVESILKRVDRAAGENLVQESLQIQEELVSRRKFLPDTNAGLELKHQLQAMIDAQTQMLALEAEAAKGDPEAEKQLREAEEKVRLLAEQVRKLKVPIIKRIGRWMGFGRG</sequence>
<protein>
    <recommendedName>
        <fullName evidence="1">G domain-containing protein</fullName>
    </recommendedName>
</protein>
<evidence type="ECO:0000313" key="2">
    <source>
        <dbReference type="EMBL" id="TEB21458.1"/>
    </source>
</evidence>
<dbReference type="OrthoDB" id="8954335at2759"/>
<feature type="domain" description="G" evidence="1">
    <location>
        <begin position="23"/>
        <end position="128"/>
    </location>
</feature>
<dbReference type="Gene3D" id="3.40.50.300">
    <property type="entry name" value="P-loop containing nucleotide triphosphate hydrolases"/>
    <property type="match status" value="1"/>
</dbReference>
<evidence type="ECO:0000259" key="1">
    <source>
        <dbReference type="Pfam" id="PF01926"/>
    </source>
</evidence>
<accession>A0A4Y7SIG9</accession>
<keyword evidence="3" id="KW-1185">Reference proteome</keyword>
<gene>
    <name evidence="2" type="ORF">FA13DRAFT_1741869</name>
</gene>
<evidence type="ECO:0000313" key="3">
    <source>
        <dbReference type="Proteomes" id="UP000298030"/>
    </source>
</evidence>
<dbReference type="InterPro" id="IPR006073">
    <property type="entry name" value="GTP-bd"/>
</dbReference>
<dbReference type="InterPro" id="IPR027417">
    <property type="entry name" value="P-loop_NTPase"/>
</dbReference>
<dbReference type="Proteomes" id="UP000298030">
    <property type="component" value="Unassembled WGS sequence"/>
</dbReference>
<dbReference type="SUPFAM" id="SSF52540">
    <property type="entry name" value="P-loop containing nucleoside triphosphate hydrolases"/>
    <property type="match status" value="1"/>
</dbReference>
<comment type="caution">
    <text evidence="2">The sequence shown here is derived from an EMBL/GenBank/DDBJ whole genome shotgun (WGS) entry which is preliminary data.</text>
</comment>
<dbReference type="Pfam" id="PF01926">
    <property type="entry name" value="MMR_HSR1"/>
    <property type="match status" value="1"/>
</dbReference>
<dbReference type="GO" id="GO:0005525">
    <property type="term" value="F:GTP binding"/>
    <property type="evidence" value="ECO:0007669"/>
    <property type="project" value="InterPro"/>
</dbReference>
<dbReference type="AlphaFoldDB" id="A0A4Y7SIG9"/>
<reference evidence="2 3" key="1">
    <citation type="journal article" date="2019" name="Nat. Ecol. Evol.">
        <title>Megaphylogeny resolves global patterns of mushroom evolution.</title>
        <authorList>
            <person name="Varga T."/>
            <person name="Krizsan K."/>
            <person name="Foldi C."/>
            <person name="Dima B."/>
            <person name="Sanchez-Garcia M."/>
            <person name="Sanchez-Ramirez S."/>
            <person name="Szollosi G.J."/>
            <person name="Szarkandi J.G."/>
            <person name="Papp V."/>
            <person name="Albert L."/>
            <person name="Andreopoulos W."/>
            <person name="Angelini C."/>
            <person name="Antonin V."/>
            <person name="Barry K.W."/>
            <person name="Bougher N.L."/>
            <person name="Buchanan P."/>
            <person name="Buyck B."/>
            <person name="Bense V."/>
            <person name="Catcheside P."/>
            <person name="Chovatia M."/>
            <person name="Cooper J."/>
            <person name="Damon W."/>
            <person name="Desjardin D."/>
            <person name="Finy P."/>
            <person name="Geml J."/>
            <person name="Haridas S."/>
            <person name="Hughes K."/>
            <person name="Justo A."/>
            <person name="Karasinski D."/>
            <person name="Kautmanova I."/>
            <person name="Kiss B."/>
            <person name="Kocsube S."/>
            <person name="Kotiranta H."/>
            <person name="LaButti K.M."/>
            <person name="Lechner B.E."/>
            <person name="Liimatainen K."/>
            <person name="Lipzen A."/>
            <person name="Lukacs Z."/>
            <person name="Mihaltcheva S."/>
            <person name="Morgado L.N."/>
            <person name="Niskanen T."/>
            <person name="Noordeloos M.E."/>
            <person name="Ohm R.A."/>
            <person name="Ortiz-Santana B."/>
            <person name="Ovrebo C."/>
            <person name="Racz N."/>
            <person name="Riley R."/>
            <person name="Savchenko A."/>
            <person name="Shiryaev A."/>
            <person name="Soop K."/>
            <person name="Spirin V."/>
            <person name="Szebenyi C."/>
            <person name="Tomsovsky M."/>
            <person name="Tulloss R.E."/>
            <person name="Uehling J."/>
            <person name="Grigoriev I.V."/>
            <person name="Vagvolgyi C."/>
            <person name="Papp T."/>
            <person name="Martin F.M."/>
            <person name="Miettinen O."/>
            <person name="Hibbett D.S."/>
            <person name="Nagy L.G."/>
        </authorList>
    </citation>
    <scope>NUCLEOTIDE SEQUENCE [LARGE SCALE GENOMIC DNA]</scope>
    <source>
        <strain evidence="2 3">FP101781</strain>
    </source>
</reference>
<organism evidence="2 3">
    <name type="scientific">Coprinellus micaceus</name>
    <name type="common">Glistening ink-cap mushroom</name>
    <name type="synonym">Coprinus micaceus</name>
    <dbReference type="NCBI Taxonomy" id="71717"/>
    <lineage>
        <taxon>Eukaryota</taxon>
        <taxon>Fungi</taxon>
        <taxon>Dikarya</taxon>
        <taxon>Basidiomycota</taxon>
        <taxon>Agaricomycotina</taxon>
        <taxon>Agaricomycetes</taxon>
        <taxon>Agaricomycetidae</taxon>
        <taxon>Agaricales</taxon>
        <taxon>Agaricineae</taxon>
        <taxon>Psathyrellaceae</taxon>
        <taxon>Coprinellus</taxon>
    </lineage>
</organism>
<name>A0A4Y7SIG9_COPMI</name>
<dbReference type="CDD" id="cd00882">
    <property type="entry name" value="Ras_like_GTPase"/>
    <property type="match status" value="1"/>
</dbReference>
<dbReference type="STRING" id="71717.A0A4Y7SIG9"/>